<dbReference type="InterPro" id="IPR011009">
    <property type="entry name" value="Kinase-like_dom_sf"/>
</dbReference>
<dbReference type="InterPro" id="IPR017441">
    <property type="entry name" value="Protein_kinase_ATP_BS"/>
</dbReference>
<keyword evidence="3" id="KW-0547">Nucleotide-binding</keyword>
<dbReference type="InterPro" id="IPR003591">
    <property type="entry name" value="Leu-rich_rpt_typical-subtyp"/>
</dbReference>
<evidence type="ECO:0000256" key="3">
    <source>
        <dbReference type="PROSITE-ProRule" id="PRU10141"/>
    </source>
</evidence>
<dbReference type="PROSITE" id="PS50011">
    <property type="entry name" value="PROTEIN_KINASE_DOM"/>
    <property type="match status" value="1"/>
</dbReference>
<dbReference type="PANTHER" id="PTHR48051:SF1">
    <property type="entry name" value="RAS SUPPRESSOR PROTEIN 1"/>
    <property type="match status" value="1"/>
</dbReference>
<keyword evidence="2" id="KW-0677">Repeat</keyword>
<dbReference type="PROSITE" id="PS51450">
    <property type="entry name" value="LRR"/>
    <property type="match status" value="1"/>
</dbReference>
<keyword evidence="5" id="KW-0418">Kinase</keyword>
<dbReference type="SMART" id="SM00369">
    <property type="entry name" value="LRR_TYP"/>
    <property type="match status" value="5"/>
</dbReference>
<evidence type="ECO:0000256" key="1">
    <source>
        <dbReference type="ARBA" id="ARBA00022614"/>
    </source>
</evidence>
<sequence>MTRHRYDDVERFRRDFGRGVLADARHLSLQASLESLPPELFELGDTLESLDLGGNRLTDLPSAFSRLRGLRILFCSGNRFRLLPPVLGACVALTQIGCRDAAIEEVPGEALPPGLRWLTLTGNRLRALPPRIGEMTRLRKLMLAGNQLVRLPDELQNCTGLELLRLSANRLAGLPPWLAQMPCLAWLAWSGNGFGAPPTAPEVRAYRWDELRLGAVLGQGASGTVHAVEAAPDGRPMALKLFKGALTSDGLPDHEQAACLAAGDHPNLVGAIGRLVAHSDGRGGLLMPLLPAGTAAVADPPDAESCSRDTYPDDRRFAGADVLRLAHDAALAADHLHARGIVHGDLYGHNLLWAGPGSMARLSDLGAASFLFGGPGDGALCRLDVRAWGVLVEELLVRCSDPLPARLRELCEAAQQARVLHRPSMAEIARGVANLF</sequence>
<dbReference type="GO" id="GO:0016301">
    <property type="term" value="F:kinase activity"/>
    <property type="evidence" value="ECO:0007669"/>
    <property type="project" value="UniProtKB-KW"/>
</dbReference>
<accession>A0ABT1VZH3</accession>
<keyword evidence="6" id="KW-1185">Reference proteome</keyword>
<dbReference type="PROSITE" id="PS00107">
    <property type="entry name" value="PROTEIN_KINASE_ATP"/>
    <property type="match status" value="1"/>
</dbReference>
<organism evidence="5 6">
    <name type="scientific">Rhizosaccharibacter radicis</name>
    <dbReference type="NCBI Taxonomy" id="2782605"/>
    <lineage>
        <taxon>Bacteria</taxon>
        <taxon>Pseudomonadati</taxon>
        <taxon>Pseudomonadota</taxon>
        <taxon>Alphaproteobacteria</taxon>
        <taxon>Acetobacterales</taxon>
        <taxon>Acetobacteraceae</taxon>
        <taxon>Rhizosaccharibacter</taxon>
    </lineage>
</organism>
<dbReference type="RefSeq" id="WP_422919515.1">
    <property type="nucleotide sequence ID" value="NZ_JAMZEJ010000004.1"/>
</dbReference>
<dbReference type="EMBL" id="JAMZEJ010000004">
    <property type="protein sequence ID" value="MCQ8240780.1"/>
    <property type="molecule type" value="Genomic_DNA"/>
</dbReference>
<dbReference type="SUPFAM" id="SSF52058">
    <property type="entry name" value="L domain-like"/>
    <property type="match status" value="1"/>
</dbReference>
<dbReference type="Gene3D" id="1.10.510.10">
    <property type="entry name" value="Transferase(Phosphotransferase) domain 1"/>
    <property type="match status" value="1"/>
</dbReference>
<gene>
    <name evidence="5" type="ORF">NFI88_08015</name>
</gene>
<evidence type="ECO:0000313" key="6">
    <source>
        <dbReference type="Proteomes" id="UP001524547"/>
    </source>
</evidence>
<feature type="domain" description="Protein kinase" evidence="4">
    <location>
        <begin position="211"/>
        <end position="436"/>
    </location>
</feature>
<dbReference type="Gene3D" id="3.80.10.10">
    <property type="entry name" value="Ribonuclease Inhibitor"/>
    <property type="match status" value="1"/>
</dbReference>
<dbReference type="Pfam" id="PF13855">
    <property type="entry name" value="LRR_8"/>
    <property type="match status" value="2"/>
</dbReference>
<protein>
    <submittedName>
        <fullName evidence="5">Leucine-rich repeat-containing serine/threonine-protein kinase</fullName>
    </submittedName>
</protein>
<dbReference type="InterPro" id="IPR001611">
    <property type="entry name" value="Leu-rich_rpt"/>
</dbReference>
<comment type="caution">
    <text evidence="5">The sequence shown here is derived from an EMBL/GenBank/DDBJ whole genome shotgun (WGS) entry which is preliminary data.</text>
</comment>
<evidence type="ECO:0000256" key="2">
    <source>
        <dbReference type="ARBA" id="ARBA00022737"/>
    </source>
</evidence>
<keyword evidence="5" id="KW-0808">Transferase</keyword>
<dbReference type="PANTHER" id="PTHR48051">
    <property type="match status" value="1"/>
</dbReference>
<dbReference type="InterPro" id="IPR050216">
    <property type="entry name" value="LRR_domain-containing"/>
</dbReference>
<evidence type="ECO:0000313" key="5">
    <source>
        <dbReference type="EMBL" id="MCQ8240780.1"/>
    </source>
</evidence>
<keyword evidence="1" id="KW-0433">Leucine-rich repeat</keyword>
<proteinExistence type="predicted"/>
<dbReference type="SUPFAM" id="SSF56112">
    <property type="entry name" value="Protein kinase-like (PK-like)"/>
    <property type="match status" value="1"/>
</dbReference>
<evidence type="ECO:0000259" key="4">
    <source>
        <dbReference type="PROSITE" id="PS50011"/>
    </source>
</evidence>
<keyword evidence="3" id="KW-0067">ATP-binding</keyword>
<dbReference type="Proteomes" id="UP001524547">
    <property type="component" value="Unassembled WGS sequence"/>
</dbReference>
<feature type="binding site" evidence="3">
    <location>
        <position position="240"/>
    </location>
    <ligand>
        <name>ATP</name>
        <dbReference type="ChEBI" id="CHEBI:30616"/>
    </ligand>
</feature>
<dbReference type="InterPro" id="IPR032675">
    <property type="entry name" value="LRR_dom_sf"/>
</dbReference>
<dbReference type="InterPro" id="IPR000719">
    <property type="entry name" value="Prot_kinase_dom"/>
</dbReference>
<name>A0ABT1VZH3_9PROT</name>
<reference evidence="5 6" key="1">
    <citation type="submission" date="2022-06" db="EMBL/GenBank/DDBJ databases">
        <title>Rhizosaccharibacter gen. nov. sp. nov. KSS12, endophytic bacteria isolated from sugarcane.</title>
        <authorList>
            <person name="Pitiwittayakul N."/>
        </authorList>
    </citation>
    <scope>NUCLEOTIDE SEQUENCE [LARGE SCALE GENOMIC DNA]</scope>
    <source>
        <strain evidence="5 6">KSS12</strain>
    </source>
</reference>
<dbReference type="Pfam" id="PF00069">
    <property type="entry name" value="Pkinase"/>
    <property type="match status" value="1"/>
</dbReference>